<keyword evidence="2" id="KW-0805">Transcription regulation</keyword>
<evidence type="ECO:0000256" key="2">
    <source>
        <dbReference type="ARBA" id="ARBA00023015"/>
    </source>
</evidence>
<evidence type="ECO:0000256" key="3">
    <source>
        <dbReference type="ARBA" id="ARBA00023163"/>
    </source>
</evidence>
<reference evidence="7" key="4">
    <citation type="submission" date="2025-05" db="UniProtKB">
        <authorList>
            <consortium name="EnsemblFungi"/>
        </authorList>
    </citation>
    <scope>IDENTIFICATION</scope>
    <source>
        <strain evidence="7">isolate 1-1 / race 1 (BBBD)</strain>
    </source>
</reference>
<dbReference type="OrthoDB" id="338531at2759"/>
<evidence type="ECO:0000313" key="6">
    <source>
        <dbReference type="EMBL" id="OAV91418.1"/>
    </source>
</evidence>
<dbReference type="EMBL" id="ADAS02000081">
    <property type="protein sequence ID" value="OAV91418.1"/>
    <property type="molecule type" value="Genomic_DNA"/>
</dbReference>
<accession>A0A180GG58</accession>
<keyword evidence="4" id="KW-0539">Nucleus</keyword>
<dbReference type="PANTHER" id="PTHR22970:SF14">
    <property type="entry name" value="AT-RICH INTERACTIVE DOMAIN-CONTAINING PROTEIN 2"/>
    <property type="match status" value="1"/>
</dbReference>
<reference evidence="6" key="2">
    <citation type="submission" date="2016-05" db="EMBL/GenBank/DDBJ databases">
        <title>Comparative analysis highlights variable genome content of wheat rusts and divergence of the mating loci.</title>
        <authorList>
            <person name="Cuomo C.A."/>
            <person name="Bakkeren G."/>
            <person name="Szabo L."/>
            <person name="Khalil H."/>
            <person name="Joly D."/>
            <person name="Goldberg J."/>
            <person name="Young S."/>
            <person name="Zeng Q."/>
            <person name="Fellers J."/>
        </authorList>
    </citation>
    <scope>NUCLEOTIDE SEQUENCE [LARGE SCALE GENOMIC DNA]</scope>
    <source>
        <strain evidence="6">1-1 BBBD Race 1</strain>
    </source>
</reference>
<protein>
    <submittedName>
        <fullName evidence="7">RFX-type winged-helix domain-containing protein</fullName>
    </submittedName>
</protein>
<name>A0A180GG58_PUCT1</name>
<dbReference type="GO" id="GO:0006355">
    <property type="term" value="P:regulation of DNA-templated transcription"/>
    <property type="evidence" value="ECO:0007669"/>
    <property type="project" value="InterPro"/>
</dbReference>
<dbReference type="PROSITE" id="PS51526">
    <property type="entry name" value="RFX_DBD"/>
    <property type="match status" value="1"/>
</dbReference>
<evidence type="ECO:0000313" key="8">
    <source>
        <dbReference type="Proteomes" id="UP000005240"/>
    </source>
</evidence>
<dbReference type="GO" id="GO:0003677">
    <property type="term" value="F:DNA binding"/>
    <property type="evidence" value="ECO:0007669"/>
    <property type="project" value="InterPro"/>
</dbReference>
<organism evidence="6">
    <name type="scientific">Puccinia triticina (isolate 1-1 / race 1 (BBBD))</name>
    <name type="common">Brown leaf rust fungus</name>
    <dbReference type="NCBI Taxonomy" id="630390"/>
    <lineage>
        <taxon>Eukaryota</taxon>
        <taxon>Fungi</taxon>
        <taxon>Dikarya</taxon>
        <taxon>Basidiomycota</taxon>
        <taxon>Pucciniomycotina</taxon>
        <taxon>Pucciniomycetes</taxon>
        <taxon>Pucciniales</taxon>
        <taxon>Pucciniaceae</taxon>
        <taxon>Puccinia</taxon>
    </lineage>
</organism>
<proteinExistence type="predicted"/>
<dbReference type="GO" id="GO:0016586">
    <property type="term" value="C:RSC-type complex"/>
    <property type="evidence" value="ECO:0007669"/>
    <property type="project" value="TreeGrafter"/>
</dbReference>
<dbReference type="VEuPathDB" id="FungiDB:PTTG_05677"/>
<keyword evidence="8" id="KW-1185">Reference proteome</keyword>
<keyword evidence="1" id="KW-0156">Chromatin regulator</keyword>
<evidence type="ECO:0000259" key="5">
    <source>
        <dbReference type="PROSITE" id="PS51526"/>
    </source>
</evidence>
<dbReference type="EnsemblFungi" id="PTTG_05677-t43_1">
    <property type="protein sequence ID" value="PTTG_05677-t43_1-p1"/>
    <property type="gene ID" value="PTTG_05677"/>
</dbReference>
<reference evidence="7 8" key="3">
    <citation type="journal article" date="2017" name="G3 (Bethesda)">
        <title>Comparative analysis highlights variable genome content of wheat rusts and divergence of the mating loci.</title>
        <authorList>
            <person name="Cuomo C.A."/>
            <person name="Bakkeren G."/>
            <person name="Khalil H.B."/>
            <person name="Panwar V."/>
            <person name="Joly D."/>
            <person name="Linning R."/>
            <person name="Sakthikumar S."/>
            <person name="Song X."/>
            <person name="Adiconis X."/>
            <person name="Fan L."/>
            <person name="Goldberg J.M."/>
            <person name="Levin J.Z."/>
            <person name="Young S."/>
            <person name="Zeng Q."/>
            <person name="Anikster Y."/>
            <person name="Bruce M."/>
            <person name="Wang M."/>
            <person name="Yin C."/>
            <person name="McCallum B."/>
            <person name="Szabo L.J."/>
            <person name="Hulbert S."/>
            <person name="Chen X."/>
            <person name="Fellers J.P."/>
        </authorList>
    </citation>
    <scope>NUCLEOTIDE SEQUENCE</scope>
    <source>
        <strain evidence="7">isolate 1-1 / race 1 (BBBD)</strain>
        <strain evidence="8">Isolate 1-1 / race 1 (BBBD)</strain>
    </source>
</reference>
<reference evidence="6" key="1">
    <citation type="submission" date="2009-11" db="EMBL/GenBank/DDBJ databases">
        <authorList>
            <consortium name="The Broad Institute Genome Sequencing Platform"/>
            <person name="Ward D."/>
            <person name="Feldgarden M."/>
            <person name="Earl A."/>
            <person name="Young S.K."/>
            <person name="Zeng Q."/>
            <person name="Koehrsen M."/>
            <person name="Alvarado L."/>
            <person name="Berlin A."/>
            <person name="Bochicchio J."/>
            <person name="Borenstein D."/>
            <person name="Chapman S.B."/>
            <person name="Chen Z."/>
            <person name="Engels R."/>
            <person name="Freedman E."/>
            <person name="Gellesch M."/>
            <person name="Goldberg J."/>
            <person name="Griggs A."/>
            <person name="Gujja S."/>
            <person name="Heilman E."/>
            <person name="Heiman D."/>
            <person name="Hepburn T."/>
            <person name="Howarth C."/>
            <person name="Jen D."/>
            <person name="Larson L."/>
            <person name="Lewis B."/>
            <person name="Mehta T."/>
            <person name="Park D."/>
            <person name="Pearson M."/>
            <person name="Roberts A."/>
            <person name="Saif S."/>
            <person name="Shea T."/>
            <person name="Shenoy N."/>
            <person name="Sisk P."/>
            <person name="Stolte C."/>
            <person name="Sykes S."/>
            <person name="Thomson T."/>
            <person name="Walk T."/>
            <person name="White J."/>
            <person name="Yandava C."/>
            <person name="Izard J."/>
            <person name="Baranova O.V."/>
            <person name="Blanton J.M."/>
            <person name="Tanner A.C."/>
            <person name="Dewhirst F.E."/>
            <person name="Haas B."/>
            <person name="Nusbaum C."/>
            <person name="Birren B."/>
        </authorList>
    </citation>
    <scope>NUCLEOTIDE SEQUENCE [LARGE SCALE GENOMIC DNA]</scope>
    <source>
        <strain evidence="6">1-1 BBBD Race 1</strain>
    </source>
</reference>
<dbReference type="PANTHER" id="PTHR22970">
    <property type="entry name" value="AT-RICH INTERACTIVE DOMAIN-CONTAINING PROTEIN 2"/>
    <property type="match status" value="1"/>
</dbReference>
<evidence type="ECO:0000256" key="1">
    <source>
        <dbReference type="ARBA" id="ARBA00022853"/>
    </source>
</evidence>
<keyword evidence="3" id="KW-0804">Transcription</keyword>
<dbReference type="GO" id="GO:0006325">
    <property type="term" value="P:chromatin organization"/>
    <property type="evidence" value="ECO:0007669"/>
    <property type="project" value="UniProtKB-KW"/>
</dbReference>
<feature type="non-terminal residue" evidence="6">
    <location>
        <position position="216"/>
    </location>
</feature>
<evidence type="ECO:0000256" key="4">
    <source>
        <dbReference type="ARBA" id="ARBA00023242"/>
    </source>
</evidence>
<dbReference type="Proteomes" id="UP000005240">
    <property type="component" value="Unassembled WGS sequence"/>
</dbReference>
<dbReference type="InterPro" id="IPR052406">
    <property type="entry name" value="Chromatin_Remodeling_Comp"/>
</dbReference>
<dbReference type="InterPro" id="IPR003150">
    <property type="entry name" value="DNA-bd_RFX"/>
</dbReference>
<gene>
    <name evidence="6" type="ORF">PTTG_05677</name>
</gene>
<evidence type="ECO:0000313" key="7">
    <source>
        <dbReference type="EnsemblFungi" id="PTTG_05677-t43_1-p1"/>
    </source>
</evidence>
<feature type="domain" description="RFX-type winged-helix" evidence="5">
    <location>
        <begin position="130"/>
        <end position="214"/>
    </location>
</feature>
<sequence length="216" mass="24136">MLMGVLDYLYTLTSAGETGLAIVLLHPHIAAILKLLLVHVHHNSRLERLPAELVPVPSKQWYFLRPPCPEPIPEDVVLSVYGTNPTTSTLNKSPGTRTAPQTLTMSEVHQILLPETQLKDIVNLSEPNRARQWMSRVFEAYPGGEVQQVTLWLAYKTQFELFQNPSHFGPGIQMIAPAEAIKLTSDVFPNALPSVTEHKSGEKKFVISGMRVRPKK</sequence>
<dbReference type="AlphaFoldDB" id="A0A180GG58"/>